<sequence length="556" mass="61413">MAARALWHTYRNTVLTKDDYLLALPQCGIFTGPVPTVVVADSSPSRTVLFTMARQFSDLYRKWELCRTMTLVGRFSRGSPISPALEFRHCSRRTSQQGELGLIPDRFTPDFHKWESCRTAVPPSKANWVQYPTGSLRIFTSGNRAGRCRWSAGFFGDLPFPPLSRSGIAPYSPRLTLIGRANQVTGSTHSVIREELNILLALLPSIEYRDVAPPPPRPMNLSLLCCRSLTGGGKVAKPARAQLLRGAEQFYVPLTVKNDSRAFIRGLFAANCVRTSSPDAPDRLASHQGEPGSIPDRLTPDLRKRESCRTIPLVSGLSRGFSVSPALSFRHCSILMLRAAQISSLIHKCGGGRGGVMVRLNASHQGDPGSIPGGVEPRVFACGNRAGRCRRSAGFSRGSFVSPTLAFRHRSILPSLHPHQPPKHLHSSFHQCGQSSGSSLRVRQLCLHESEEYAEVELQLAFRKVVINHEWIVVWKGRASQKFLHLASLSLGTALPESRQRMLWPWSSGGIAIAARCSPVLARCLVEDRSAGPVCLQQTRQLEQRIFRSTEVLILH</sequence>
<dbReference type="EMBL" id="JARBHB010000010">
    <property type="protein sequence ID" value="KAJ8874174.1"/>
    <property type="molecule type" value="Genomic_DNA"/>
</dbReference>
<keyword evidence="3" id="KW-1185">Reference proteome</keyword>
<reference evidence="2 3" key="1">
    <citation type="submission" date="2023-02" db="EMBL/GenBank/DDBJ databases">
        <title>LHISI_Scaffold_Assembly.</title>
        <authorList>
            <person name="Stuart O.P."/>
            <person name="Cleave R."/>
            <person name="Magrath M.J.L."/>
            <person name="Mikheyev A.S."/>
        </authorList>
    </citation>
    <scope>NUCLEOTIDE SEQUENCE [LARGE SCALE GENOMIC DNA]</scope>
    <source>
        <strain evidence="2">Daus_M_001</strain>
        <tissue evidence="2">Leg muscle</tissue>
    </source>
</reference>
<evidence type="ECO:0000256" key="1">
    <source>
        <dbReference type="SAM" id="MobiDB-lite"/>
    </source>
</evidence>
<feature type="region of interest" description="Disordered" evidence="1">
    <location>
        <begin position="278"/>
        <end position="300"/>
    </location>
</feature>
<name>A0ABQ9GQ65_9NEOP</name>
<comment type="caution">
    <text evidence="2">The sequence shown here is derived from an EMBL/GenBank/DDBJ whole genome shotgun (WGS) entry which is preliminary data.</text>
</comment>
<gene>
    <name evidence="2" type="ORF">PR048_025016</name>
</gene>
<accession>A0ABQ9GQ65</accession>
<organism evidence="2 3">
    <name type="scientific">Dryococelus australis</name>
    <dbReference type="NCBI Taxonomy" id="614101"/>
    <lineage>
        <taxon>Eukaryota</taxon>
        <taxon>Metazoa</taxon>
        <taxon>Ecdysozoa</taxon>
        <taxon>Arthropoda</taxon>
        <taxon>Hexapoda</taxon>
        <taxon>Insecta</taxon>
        <taxon>Pterygota</taxon>
        <taxon>Neoptera</taxon>
        <taxon>Polyneoptera</taxon>
        <taxon>Phasmatodea</taxon>
        <taxon>Verophasmatodea</taxon>
        <taxon>Anareolatae</taxon>
        <taxon>Phasmatidae</taxon>
        <taxon>Eurycanthinae</taxon>
        <taxon>Dryococelus</taxon>
    </lineage>
</organism>
<protein>
    <submittedName>
        <fullName evidence="2">Uncharacterized protein</fullName>
    </submittedName>
</protein>
<evidence type="ECO:0000313" key="3">
    <source>
        <dbReference type="Proteomes" id="UP001159363"/>
    </source>
</evidence>
<evidence type="ECO:0000313" key="2">
    <source>
        <dbReference type="EMBL" id="KAJ8874174.1"/>
    </source>
</evidence>
<proteinExistence type="predicted"/>
<dbReference type="Proteomes" id="UP001159363">
    <property type="component" value="Chromosome 9"/>
</dbReference>